<dbReference type="InParanoid" id="D8U0T7"/>
<dbReference type="InterPro" id="IPR019458">
    <property type="entry name" value="Est1-like_N"/>
</dbReference>
<dbReference type="Gene3D" id="1.25.40.10">
    <property type="entry name" value="Tetratricopeptide repeat domain"/>
    <property type="match status" value="1"/>
</dbReference>
<gene>
    <name evidence="4" type="ORF">VOLCADRAFT_92921</name>
</gene>
<evidence type="ECO:0000256" key="1">
    <source>
        <dbReference type="SAM" id="MobiDB-lite"/>
    </source>
</evidence>
<feature type="domain" description="DNA/RNA-binding" evidence="2">
    <location>
        <begin position="304"/>
        <end position="555"/>
    </location>
</feature>
<proteinExistence type="predicted"/>
<evidence type="ECO:0000313" key="4">
    <source>
        <dbReference type="EMBL" id="EFJ46697.1"/>
    </source>
</evidence>
<dbReference type="EMBL" id="GL378349">
    <property type="protein sequence ID" value="EFJ46697.1"/>
    <property type="molecule type" value="Genomic_DNA"/>
</dbReference>
<dbReference type="KEGG" id="vcn:VOLCADRAFT_92921"/>
<name>D8U0T7_VOLCA</name>
<dbReference type="OrthoDB" id="69928at2759"/>
<feature type="region of interest" description="Disordered" evidence="1">
    <location>
        <begin position="1680"/>
        <end position="1699"/>
    </location>
</feature>
<feature type="compositionally biased region" description="Polar residues" evidence="1">
    <location>
        <begin position="1029"/>
        <end position="1038"/>
    </location>
</feature>
<dbReference type="InterPro" id="IPR045153">
    <property type="entry name" value="Est1/Ebs1-like"/>
</dbReference>
<feature type="compositionally biased region" description="Low complexity" evidence="1">
    <location>
        <begin position="717"/>
        <end position="729"/>
    </location>
</feature>
<feature type="compositionally biased region" description="Gly residues" evidence="1">
    <location>
        <begin position="1051"/>
        <end position="1063"/>
    </location>
</feature>
<feature type="region of interest" description="Disordered" evidence="1">
    <location>
        <begin position="1212"/>
        <end position="1270"/>
    </location>
</feature>
<accession>D8U0T7</accession>
<dbReference type="PANTHER" id="PTHR15696:SF0">
    <property type="entry name" value="TELOMERASE-BINDING PROTEIN EST1A"/>
    <property type="match status" value="1"/>
</dbReference>
<dbReference type="Pfam" id="PF10373">
    <property type="entry name" value="EST1_DNA_bind"/>
    <property type="match status" value="1"/>
</dbReference>
<dbReference type="GO" id="GO:0005697">
    <property type="term" value="C:telomerase holoenzyme complex"/>
    <property type="evidence" value="ECO:0007669"/>
    <property type="project" value="TreeGrafter"/>
</dbReference>
<feature type="compositionally biased region" description="Low complexity" evidence="1">
    <location>
        <begin position="1237"/>
        <end position="1261"/>
    </location>
</feature>
<feature type="compositionally biased region" description="Basic and acidic residues" evidence="1">
    <location>
        <begin position="701"/>
        <end position="714"/>
    </location>
</feature>
<evidence type="ECO:0000313" key="5">
    <source>
        <dbReference type="Proteomes" id="UP000001058"/>
    </source>
</evidence>
<dbReference type="SUPFAM" id="SSF48452">
    <property type="entry name" value="TPR-like"/>
    <property type="match status" value="1"/>
</dbReference>
<feature type="region of interest" description="Disordered" evidence="1">
    <location>
        <begin position="762"/>
        <end position="909"/>
    </location>
</feature>
<evidence type="ECO:0000259" key="3">
    <source>
        <dbReference type="Pfam" id="PF10374"/>
    </source>
</evidence>
<feature type="compositionally biased region" description="Gly residues" evidence="1">
    <location>
        <begin position="800"/>
        <end position="817"/>
    </location>
</feature>
<sequence>MLYEPSSPTAACHILPAGLISKPLPLTPYRGALPALGDGGAAAAAAAGTNPVAAAAIAAAGGGSAAVGGAGRHHHLPAPPIWDQALELEKRLRAELRKKSFWDHDVRRLRGALQGTYEALLFGHYEFSCAHEVEPNLWKAVFYKPIEEFRSRTRALEALAKGTAAAATAAAPAATTTISPNGAGVSPPAPAAAAVQLATPEEARAQLARTTGAYLRFLDDALAFYRKTVWKLQWVHGSVGAVVDLDAALQNEIQECVPRATGPRAPEVRQSVHRCLIYLGDLCRYQSMALKERPTSARPLWERAMSYYRQAARVLPGSGNPYNQMAVMSYYTNDELRAVYYYFRSLAVAMPFATARENLMLLFEKNRNRYGSIAASHAAAALQGGHEGGDSRAAAGHVADVSVRFVRLHGMLFDKINLHQFPEVLAAAMHDLEALLGHPGCRTILQKAPEADQLLFHLAIMNIFSVHNVTTGGGVTGGGDTSASYAAAAKRAELLCYALAVAMRFAAAVTAVTASMAGAAAAAGGVGDVDTGFGAVSTACHVMLAWMVSNPEVLSPKPPGMAGAAAAAAVAAGGGGSEAPPEVVAEVTARSSFLVAAARLASHLSDLTRRRAHDQDWQDPAVRHRSLPEDSELVGFGPLMPVVTVAATWPAASEASGGAAVLAVRVARMLQALRPPPHTRMGHRLLPRTAATKASITATRPDIRDTGMDMDTRQQHQHQQQQQQLSGSPHPSPPPPPLPRMLNGSGAAATAVAATTMASANNVARKAQQSGPGPGQPAATIQRHRTSNGDSPTAAAAAGATGGGSTGHGGGRAAAGRGGDDDVAEDEIVYQPPRPGSALPRPLSVGNGLHRRSSSGGGGGSSTAIGDGGGTALHSQDGRCLLSKQPSGSSAAPPSLIPSRDASRDGSSSLFLRSPSVLSTGDLANAGGAPAAAAPGAVAAAAAAAAATPWPPQGLLLNVGNLSGSGGGDGGRRSGSGLASPASGYGGGGGTLPPSPQDQQLQPTPSFLNPHPHAHPPVQQQLLLPHPTFQRSSQSAYHQEQPGWGDVFTSGGSGGGGGGGSGTGMAPAPATNTAAAAAGPPPAGSLARPTSPAVGELPGAGTIGLLQNLLHGGGGGGLASHSAAQMQSGRRISAGGSVTPGVPSVPSAGFAADTSNIAGGAGGGRPASSGSNAVRRLPSAASLGGPAGAALQRPASAAAAAPAVAAGPAAATTATPGLLPHPTQVLQLDHSPPPPLQQQQQLLLQQGHEPSLPSTLTTSTTGIPTVSAPFAGLPASLQQRAQQQQQQQHQYGFLGHGQGGVSGMLLLTAEGQPPPRPSAAAAAVGLGLGRGPGPGQGITGPLELPYDAFTQPQGAMHFGGVPGGNRSAGGGTTTSAAAAAATFSGLPVPLGAQHSPSGAVTTTAAQGQLCWPAGGGSGIGGGLDVSSYFNVAAGNYQAAALAEATAEATAVAIADELLQAMDEDELGAAGRNGGGGGNGGGFASPACRSSGSGSGAGFAGGSGAAAAAIAAAATGRARISCDGDGPATLGAWTGATTGLCEIQAPPLKNLEGFGSWGVVPAALPERLGEYHQRLRCSSGVEARSPPLVGQAPGPPWEQHATAVGAAAAAAGGVGARQVSLPGAVQFLQHVSPHQQATTAAIPTPRPIPPITKRPTSYTSIAPPIRISLPSTSTSAVALSTTRQHHYPTRPPTPLLIRAT</sequence>
<feature type="region of interest" description="Disordered" evidence="1">
    <location>
        <begin position="675"/>
        <end position="748"/>
    </location>
</feature>
<dbReference type="InterPro" id="IPR011990">
    <property type="entry name" value="TPR-like_helical_dom_sf"/>
</dbReference>
<feature type="compositionally biased region" description="Low complexity" evidence="1">
    <location>
        <begin position="997"/>
        <end position="1006"/>
    </location>
</feature>
<dbReference type="RefSeq" id="XP_002952226.1">
    <property type="nucleotide sequence ID" value="XM_002952180.1"/>
</dbReference>
<feature type="region of interest" description="Disordered" evidence="1">
    <location>
        <begin position="1115"/>
        <end position="1140"/>
    </location>
</feature>
<dbReference type="GO" id="GO:0000184">
    <property type="term" value="P:nuclear-transcribed mRNA catabolic process, nonsense-mediated decay"/>
    <property type="evidence" value="ECO:0007669"/>
    <property type="project" value="TreeGrafter"/>
</dbReference>
<evidence type="ECO:0000259" key="2">
    <source>
        <dbReference type="Pfam" id="PF10373"/>
    </source>
</evidence>
<dbReference type="InterPro" id="IPR018834">
    <property type="entry name" value="DNA/RNA-bd_Est1-type"/>
</dbReference>
<dbReference type="Proteomes" id="UP000001058">
    <property type="component" value="Unassembled WGS sequence"/>
</dbReference>
<feature type="domain" description="Telomerase activating protein Est1-like N-terminal" evidence="3">
    <location>
        <begin position="133"/>
        <end position="289"/>
    </location>
</feature>
<dbReference type="STRING" id="3068.D8U0T7"/>
<keyword evidence="5" id="KW-1185">Reference proteome</keyword>
<protein>
    <recommendedName>
        <fullName evidence="6">Telomerase activating protein Est1-like N-terminal domain-containing protein</fullName>
    </recommendedName>
</protein>
<dbReference type="GO" id="GO:0070034">
    <property type="term" value="F:telomerase RNA binding"/>
    <property type="evidence" value="ECO:0007669"/>
    <property type="project" value="TreeGrafter"/>
</dbReference>
<feature type="region of interest" description="Disordered" evidence="1">
    <location>
        <begin position="966"/>
        <end position="1095"/>
    </location>
</feature>
<dbReference type="Pfam" id="PF10374">
    <property type="entry name" value="EST1"/>
    <property type="match status" value="1"/>
</dbReference>
<dbReference type="GO" id="GO:0042162">
    <property type="term" value="F:telomeric DNA binding"/>
    <property type="evidence" value="ECO:0007669"/>
    <property type="project" value="TreeGrafter"/>
</dbReference>
<feature type="compositionally biased region" description="Pro residues" evidence="1">
    <location>
        <begin position="730"/>
        <end position="739"/>
    </location>
</feature>
<feature type="compositionally biased region" description="Low complexity" evidence="1">
    <location>
        <begin position="1064"/>
        <end position="1078"/>
    </location>
</feature>
<dbReference type="PANTHER" id="PTHR15696">
    <property type="entry name" value="SMG-7 SUPPRESSOR WITH MORPHOLOGICAL EFFECT ON GENITALIA PROTEIN 7"/>
    <property type="match status" value="1"/>
</dbReference>
<reference evidence="4 5" key="1">
    <citation type="journal article" date="2010" name="Science">
        <title>Genomic analysis of organismal complexity in the multicellular green alga Volvox carteri.</title>
        <authorList>
            <person name="Prochnik S.E."/>
            <person name="Umen J."/>
            <person name="Nedelcu A.M."/>
            <person name="Hallmann A."/>
            <person name="Miller S.M."/>
            <person name="Nishii I."/>
            <person name="Ferris P."/>
            <person name="Kuo A."/>
            <person name="Mitros T."/>
            <person name="Fritz-Laylin L.K."/>
            <person name="Hellsten U."/>
            <person name="Chapman J."/>
            <person name="Simakov O."/>
            <person name="Rensing S.A."/>
            <person name="Terry A."/>
            <person name="Pangilinan J."/>
            <person name="Kapitonov V."/>
            <person name="Jurka J."/>
            <person name="Salamov A."/>
            <person name="Shapiro H."/>
            <person name="Schmutz J."/>
            <person name="Grimwood J."/>
            <person name="Lindquist E."/>
            <person name="Lucas S."/>
            <person name="Grigoriev I.V."/>
            <person name="Schmitt R."/>
            <person name="Kirk D."/>
            <person name="Rokhsar D.S."/>
        </authorList>
    </citation>
    <scope>NUCLEOTIDE SEQUENCE [LARGE SCALE GENOMIC DNA]</scope>
    <source>
        <strain evidence="5">f. Nagariensis / Eve</strain>
    </source>
</reference>
<dbReference type="eggNOG" id="KOG2162">
    <property type="taxonomic scope" value="Eukaryota"/>
</dbReference>
<organism evidence="5">
    <name type="scientific">Volvox carteri f. nagariensis</name>
    <dbReference type="NCBI Taxonomy" id="3068"/>
    <lineage>
        <taxon>Eukaryota</taxon>
        <taxon>Viridiplantae</taxon>
        <taxon>Chlorophyta</taxon>
        <taxon>core chlorophytes</taxon>
        <taxon>Chlorophyceae</taxon>
        <taxon>CS clade</taxon>
        <taxon>Chlamydomonadales</taxon>
        <taxon>Volvocaceae</taxon>
        <taxon>Volvox</taxon>
    </lineage>
</organism>
<dbReference type="GeneID" id="9628551"/>
<evidence type="ECO:0008006" key="6">
    <source>
        <dbReference type="Google" id="ProtNLM"/>
    </source>
</evidence>
<feature type="region of interest" description="Disordered" evidence="1">
    <location>
        <begin position="1636"/>
        <end position="1655"/>
    </location>
</feature>
<feature type="compositionally biased region" description="Low complexity" evidence="1">
    <location>
        <begin position="1016"/>
        <end position="1027"/>
    </location>
</feature>
<feature type="compositionally biased region" description="Gly residues" evidence="1">
    <location>
        <begin position="855"/>
        <end position="871"/>
    </location>
</feature>